<organism evidence="1">
    <name type="scientific">uncultured Solirubrobacteraceae bacterium</name>
    <dbReference type="NCBI Taxonomy" id="1162706"/>
    <lineage>
        <taxon>Bacteria</taxon>
        <taxon>Bacillati</taxon>
        <taxon>Actinomycetota</taxon>
        <taxon>Thermoleophilia</taxon>
        <taxon>Solirubrobacterales</taxon>
        <taxon>Solirubrobacteraceae</taxon>
        <taxon>environmental samples</taxon>
    </lineage>
</organism>
<feature type="non-terminal residue" evidence="1">
    <location>
        <position position="1"/>
    </location>
</feature>
<evidence type="ECO:0000313" key="1">
    <source>
        <dbReference type="EMBL" id="CAA9538657.1"/>
    </source>
</evidence>
<name>A0A6J4U4Q9_9ACTN</name>
<protein>
    <submittedName>
        <fullName evidence="1">Uncharacterized protein</fullName>
    </submittedName>
</protein>
<accession>A0A6J4U4Q9</accession>
<sequence>VRSTQRLRSVRVTLRMRGRTVATGQASSLSGRKRVSLRVRRGLRRGTALLRLTAVDPSGKRINVSRRVRLTR</sequence>
<reference evidence="1" key="1">
    <citation type="submission" date="2020-02" db="EMBL/GenBank/DDBJ databases">
        <authorList>
            <person name="Meier V. D."/>
        </authorList>
    </citation>
    <scope>NUCLEOTIDE SEQUENCE</scope>
    <source>
        <strain evidence="1">AVDCRST_MAG85</strain>
    </source>
</reference>
<dbReference type="EMBL" id="CADCVT010000498">
    <property type="protein sequence ID" value="CAA9538657.1"/>
    <property type="molecule type" value="Genomic_DNA"/>
</dbReference>
<dbReference type="AlphaFoldDB" id="A0A6J4U4Q9"/>
<proteinExistence type="predicted"/>
<gene>
    <name evidence="1" type="ORF">AVDCRST_MAG85-4381</name>
</gene>